<feature type="non-terminal residue" evidence="1">
    <location>
        <position position="159"/>
    </location>
</feature>
<proteinExistence type="predicted"/>
<dbReference type="GO" id="GO:0003676">
    <property type="term" value="F:nucleic acid binding"/>
    <property type="evidence" value="ECO:0007669"/>
    <property type="project" value="InterPro"/>
</dbReference>
<dbReference type="EMBL" id="JABBWE010000049">
    <property type="protein sequence ID" value="KAG1790531.1"/>
    <property type="molecule type" value="Genomic_DNA"/>
</dbReference>
<accession>A0A9P7AKQ6</accession>
<dbReference type="RefSeq" id="XP_041157493.1">
    <property type="nucleotide sequence ID" value="XM_041296785.1"/>
</dbReference>
<dbReference type="Gene3D" id="3.30.420.10">
    <property type="entry name" value="Ribonuclease H-like superfamily/Ribonuclease H"/>
    <property type="match status" value="1"/>
</dbReference>
<evidence type="ECO:0000313" key="2">
    <source>
        <dbReference type="Proteomes" id="UP000719766"/>
    </source>
</evidence>
<evidence type="ECO:0000313" key="1">
    <source>
        <dbReference type="EMBL" id="KAG1790531.1"/>
    </source>
</evidence>
<dbReference type="Proteomes" id="UP000719766">
    <property type="component" value="Unassembled WGS sequence"/>
</dbReference>
<dbReference type="GeneID" id="64590549"/>
<keyword evidence="2" id="KW-1185">Reference proteome</keyword>
<gene>
    <name evidence="1" type="ORF">HD556DRAFT_1220297</name>
</gene>
<protein>
    <submittedName>
        <fullName evidence="1">Uncharacterized protein</fullName>
    </submittedName>
</protein>
<dbReference type="OrthoDB" id="2416294at2759"/>
<dbReference type="InterPro" id="IPR036397">
    <property type="entry name" value="RNaseH_sf"/>
</dbReference>
<dbReference type="AlphaFoldDB" id="A0A9P7AKQ6"/>
<reference evidence="1" key="1">
    <citation type="journal article" date="2020" name="New Phytol.">
        <title>Comparative genomics reveals dynamic genome evolution in host specialist ectomycorrhizal fungi.</title>
        <authorList>
            <person name="Lofgren L.A."/>
            <person name="Nguyen N.H."/>
            <person name="Vilgalys R."/>
            <person name="Ruytinx J."/>
            <person name="Liao H.L."/>
            <person name="Branco S."/>
            <person name="Kuo A."/>
            <person name="LaButti K."/>
            <person name="Lipzen A."/>
            <person name="Andreopoulos W."/>
            <person name="Pangilinan J."/>
            <person name="Riley R."/>
            <person name="Hundley H."/>
            <person name="Na H."/>
            <person name="Barry K."/>
            <person name="Grigoriev I.V."/>
            <person name="Stajich J.E."/>
            <person name="Kennedy P.G."/>
        </authorList>
    </citation>
    <scope>NUCLEOTIDE SEQUENCE</scope>
    <source>
        <strain evidence="1">S12</strain>
    </source>
</reference>
<comment type="caution">
    <text evidence="1">The sequence shown here is derived from an EMBL/GenBank/DDBJ whole genome shotgun (WGS) entry which is preliminary data.</text>
</comment>
<name>A0A9P7AKQ6_9AGAM</name>
<dbReference type="PANTHER" id="PTHR35871">
    <property type="entry name" value="EXPRESSED PROTEIN"/>
    <property type="match status" value="1"/>
</dbReference>
<dbReference type="PANTHER" id="PTHR35871:SF1">
    <property type="entry name" value="CXC1-LIKE CYSTEINE CLUSTER ASSOCIATED WITH KDZ TRANSPOSASES DOMAIN-CONTAINING PROTEIN"/>
    <property type="match status" value="1"/>
</dbReference>
<organism evidence="1 2">
    <name type="scientific">Suillus plorans</name>
    <dbReference type="NCBI Taxonomy" id="116603"/>
    <lineage>
        <taxon>Eukaryota</taxon>
        <taxon>Fungi</taxon>
        <taxon>Dikarya</taxon>
        <taxon>Basidiomycota</taxon>
        <taxon>Agaricomycotina</taxon>
        <taxon>Agaricomycetes</taxon>
        <taxon>Agaricomycetidae</taxon>
        <taxon>Boletales</taxon>
        <taxon>Suillineae</taxon>
        <taxon>Suillaceae</taxon>
        <taxon>Suillus</taxon>
    </lineage>
</organism>
<sequence length="159" mass="18586">METIIRERNLWPATGLNAQCEGFKCELNRTDCCCRRLLFSQPDFTSQKSHLEEYITSRGHICDFYPKFHCELNFIEQYWGAAKFRYRTSQRTCDMDAMERNVIECLDDVPLLQIQRYANRSACFISAYVQGLTGGEAAWANRKYHGHRTLPPSMILEVK</sequence>